<evidence type="ECO:0000313" key="3">
    <source>
        <dbReference type="Proteomes" id="UP000769780"/>
    </source>
</evidence>
<evidence type="ECO:0000256" key="1">
    <source>
        <dbReference type="ARBA" id="ARBA00006479"/>
    </source>
</evidence>
<dbReference type="CDD" id="cd24068">
    <property type="entry name" value="ASKHA_NBD_ROK_FnNanK-like"/>
    <property type="match status" value="1"/>
</dbReference>
<organism evidence="2 3">
    <name type="scientific">Mesobacillus maritimus</name>
    <dbReference type="NCBI Taxonomy" id="1643336"/>
    <lineage>
        <taxon>Bacteria</taxon>
        <taxon>Bacillati</taxon>
        <taxon>Bacillota</taxon>
        <taxon>Bacilli</taxon>
        <taxon>Bacillales</taxon>
        <taxon>Bacillaceae</taxon>
        <taxon>Mesobacillus</taxon>
    </lineage>
</organism>
<dbReference type="Pfam" id="PF00480">
    <property type="entry name" value="ROK"/>
    <property type="match status" value="1"/>
</dbReference>
<dbReference type="PROSITE" id="PS01125">
    <property type="entry name" value="ROK"/>
    <property type="match status" value="1"/>
</dbReference>
<reference evidence="2 3" key="1">
    <citation type="submission" date="2020-07" db="EMBL/GenBank/DDBJ databases">
        <title>Fungal Genomes of the International Space Station.</title>
        <authorList>
            <person name="Seuylemezian A."/>
            <person name="Singh N.K."/>
            <person name="Wood J."/>
            <person name="Venkateswaran K."/>
        </authorList>
    </citation>
    <scope>NUCLEOTIDE SEQUENCE [LARGE SCALE GENOMIC DNA]</scope>
    <source>
        <strain evidence="2 3">PL-B2</strain>
    </source>
</reference>
<dbReference type="Gene3D" id="3.30.420.40">
    <property type="match status" value="2"/>
</dbReference>
<dbReference type="Proteomes" id="UP000769780">
    <property type="component" value="Unassembled WGS sequence"/>
</dbReference>
<keyword evidence="3" id="KW-1185">Reference proteome</keyword>
<dbReference type="PANTHER" id="PTHR18964">
    <property type="entry name" value="ROK (REPRESSOR, ORF, KINASE) FAMILY"/>
    <property type="match status" value="1"/>
</dbReference>
<name>A0ABS7K820_9BACI</name>
<sequence>MQLGVIDIGGTSIKYGVVDGHGTIIRHTSIPTEASKGGRAVVEKVYRICDQLMEEQDLPGIAISSAGQIDSVKGVVVFATDNIPGYSGTPLAELVANHTGLPVTVENDVNCTALGEYWQGAAKGFNHFLCVTIGTGIGGALVLDGKLYTGANFSAGEIGHINLYPNGKPCTCGNCGCYEKYASSSALSELVQHEFGAEMPLIHFFELAKAGEAKAVTLFKHWVEDVTTGLQSLVHIFNPELIVIGGGISAQGDFLRDAIQSSLDKKIMPNHRKSLQIKLAQHDNKANLLGAARHFLSRYEGEDKAFTDDTRR</sequence>
<dbReference type="PANTHER" id="PTHR18964:SF165">
    <property type="entry name" value="BETA-GLUCOSIDE KINASE"/>
    <property type="match status" value="1"/>
</dbReference>
<gene>
    <name evidence="2" type="ORF">H0185_16285</name>
</gene>
<dbReference type="InterPro" id="IPR049874">
    <property type="entry name" value="ROK_cs"/>
</dbReference>
<accession>A0ABS7K820</accession>
<dbReference type="EMBL" id="JACWFH010000023">
    <property type="protein sequence ID" value="MBY0098348.1"/>
    <property type="molecule type" value="Genomic_DNA"/>
</dbReference>
<evidence type="ECO:0000313" key="2">
    <source>
        <dbReference type="EMBL" id="MBY0098348.1"/>
    </source>
</evidence>
<protein>
    <submittedName>
        <fullName evidence="2">ROK family protein</fullName>
    </submittedName>
</protein>
<comment type="caution">
    <text evidence="2">The sequence shown here is derived from an EMBL/GenBank/DDBJ whole genome shotgun (WGS) entry which is preliminary data.</text>
</comment>
<proteinExistence type="inferred from homology"/>
<comment type="similarity">
    <text evidence="1">Belongs to the ROK (NagC/XylR) family.</text>
</comment>
<dbReference type="InterPro" id="IPR000600">
    <property type="entry name" value="ROK"/>
</dbReference>
<dbReference type="InterPro" id="IPR043129">
    <property type="entry name" value="ATPase_NBD"/>
</dbReference>
<dbReference type="SUPFAM" id="SSF53067">
    <property type="entry name" value="Actin-like ATPase domain"/>
    <property type="match status" value="1"/>
</dbReference>